<keyword evidence="2" id="KW-1185">Reference proteome</keyword>
<gene>
    <name evidence="1" type="ORF">PYW08_006424</name>
</gene>
<dbReference type="EMBL" id="CM056795">
    <property type="protein sequence ID" value="KAJ8720959.1"/>
    <property type="molecule type" value="Genomic_DNA"/>
</dbReference>
<dbReference type="Proteomes" id="UP001231649">
    <property type="component" value="Chromosome 19"/>
</dbReference>
<evidence type="ECO:0000313" key="1">
    <source>
        <dbReference type="EMBL" id="KAJ8720959.1"/>
    </source>
</evidence>
<reference evidence="1" key="1">
    <citation type="submission" date="2023-03" db="EMBL/GenBank/DDBJ databases">
        <title>Chromosome-level genomes of two armyworms, Mythimna separata and Mythimna loreyi, provide insights into the biosynthesis and reception of sex pheromones.</title>
        <authorList>
            <person name="Zhao H."/>
        </authorList>
    </citation>
    <scope>NUCLEOTIDE SEQUENCE</scope>
    <source>
        <strain evidence="1">BeijingLab</strain>
    </source>
</reference>
<name>A0ACC2QQ71_9NEOP</name>
<organism evidence="1 2">
    <name type="scientific">Mythimna loreyi</name>
    <dbReference type="NCBI Taxonomy" id="667449"/>
    <lineage>
        <taxon>Eukaryota</taxon>
        <taxon>Metazoa</taxon>
        <taxon>Ecdysozoa</taxon>
        <taxon>Arthropoda</taxon>
        <taxon>Hexapoda</taxon>
        <taxon>Insecta</taxon>
        <taxon>Pterygota</taxon>
        <taxon>Neoptera</taxon>
        <taxon>Endopterygota</taxon>
        <taxon>Lepidoptera</taxon>
        <taxon>Glossata</taxon>
        <taxon>Ditrysia</taxon>
        <taxon>Noctuoidea</taxon>
        <taxon>Noctuidae</taxon>
        <taxon>Noctuinae</taxon>
        <taxon>Hadenini</taxon>
        <taxon>Mythimna</taxon>
    </lineage>
</organism>
<comment type="caution">
    <text evidence="1">The sequence shown here is derived from an EMBL/GenBank/DDBJ whole genome shotgun (WGS) entry which is preliminary data.</text>
</comment>
<evidence type="ECO:0000313" key="2">
    <source>
        <dbReference type="Proteomes" id="UP001231649"/>
    </source>
</evidence>
<protein>
    <submittedName>
        <fullName evidence="1">Uncharacterized protein</fullName>
    </submittedName>
</protein>
<proteinExistence type="predicted"/>
<sequence length="670" mass="73751">MMFSDEEIKEEIPESGFMRPGDEIISIREVCLNDKFDKKELGFNGEPLLSNSSRNDLDHRSLFRDGFFSDGLEQQQARFAWTEEDGNIASLVSEPGFGTTGQTTFGKDLDAALKSEMKATDTSSAVLHPTNRNGITFSKKHMFGDPHHVSSTSAGSSSAGSGSGAEKSKGQNTCKVDKADPRSRFHYVKYVKRHGRTVKLWECGICSREFQHQYTLMRHLPTHTDERNFHCAACGKSFRQLSTLSQHRAIHSAERPYACEVCNKTFNRVSTLISHRKTHSDEKPYKCHICPKGFHQKGNLRNHLFTHTNERPYRCNICLKGFNQQSNLVCHKNKAHPEDTSACPTAPVRGRSTTPRGPRSSTDTQPDTTRPQTEHCEVTSSVGPYLPSVAGPSTSDWSTKPSTHLADIWDISKSFHESGDIWNEGPWSSMSNGVVVDPIKTYHMGVALATRQTPFALLKPENGTPVLVKVVDTKLPGGKQMLVPATAEDLRVGGKIVVNNEDEEGGAPHGPVKPRLEPNGAVQIRVPVVATVVPRIQPSGRLHLTVEEPHHAYHTALSADLGEVNVAPCTSREEGRPPPRAEPHRHLDSCGEFDDSIRTGTRISSSCALPPPAPSPPLDLIALDLFEPMECIPLGPQITAVDNIDQAPPSDDSDIFIGEFEDCIKLSDSK</sequence>
<accession>A0ACC2QQ71</accession>